<feature type="transmembrane region" description="Helical" evidence="2">
    <location>
        <begin position="71"/>
        <end position="97"/>
    </location>
</feature>
<evidence type="ECO:0008006" key="5">
    <source>
        <dbReference type="Google" id="ProtNLM"/>
    </source>
</evidence>
<evidence type="ECO:0000256" key="1">
    <source>
        <dbReference type="SAM" id="MobiDB-lite"/>
    </source>
</evidence>
<keyword evidence="2" id="KW-0472">Membrane</keyword>
<evidence type="ECO:0000313" key="4">
    <source>
        <dbReference type="Proteomes" id="UP001160390"/>
    </source>
</evidence>
<dbReference type="AlphaFoldDB" id="A0AA35QG52"/>
<keyword evidence="2" id="KW-0812">Transmembrane</keyword>
<feature type="compositionally biased region" description="Low complexity" evidence="1">
    <location>
        <begin position="135"/>
        <end position="145"/>
    </location>
</feature>
<keyword evidence="4" id="KW-1185">Reference proteome</keyword>
<reference evidence="3" key="1">
    <citation type="submission" date="2023-01" db="EMBL/GenBank/DDBJ databases">
        <authorList>
            <person name="Piombo E."/>
        </authorList>
    </citation>
    <scope>NUCLEOTIDE SEQUENCE</scope>
</reference>
<protein>
    <recommendedName>
        <fullName evidence="5">Transmembrane protein</fullName>
    </recommendedName>
</protein>
<name>A0AA35QG52_9HYPO</name>
<evidence type="ECO:0000256" key="2">
    <source>
        <dbReference type="SAM" id="Phobius"/>
    </source>
</evidence>
<sequence>MTSLRERHACHKMHSALGPAVALGVLRVLHSGATTANSDSDSKSTSSSQGNAASSTSGSDSTNHRDNSTPVGAIVGGVIGGLALIGLFTGAIVYFAVVRPRKQREAQPGPQDPPNYTSPPNQPLKTGFSPQNVVSQYPSPQSYPQNPAMQQVPGYENGTQFHRPDLASPGELSVNQPATAQQVLTYELGAQQYTPELGSDGTHPAPSYELDAQRNKH</sequence>
<organism evidence="3 4">
    <name type="scientific">Clonostachys chloroleuca</name>
    <dbReference type="NCBI Taxonomy" id="1926264"/>
    <lineage>
        <taxon>Eukaryota</taxon>
        <taxon>Fungi</taxon>
        <taxon>Dikarya</taxon>
        <taxon>Ascomycota</taxon>
        <taxon>Pezizomycotina</taxon>
        <taxon>Sordariomycetes</taxon>
        <taxon>Hypocreomycetidae</taxon>
        <taxon>Hypocreales</taxon>
        <taxon>Bionectriaceae</taxon>
        <taxon>Clonostachys</taxon>
    </lineage>
</organism>
<feature type="region of interest" description="Disordered" evidence="1">
    <location>
        <begin position="191"/>
        <end position="217"/>
    </location>
</feature>
<feature type="region of interest" description="Disordered" evidence="1">
    <location>
        <begin position="104"/>
        <end position="178"/>
    </location>
</feature>
<feature type="region of interest" description="Disordered" evidence="1">
    <location>
        <begin position="34"/>
        <end position="65"/>
    </location>
</feature>
<evidence type="ECO:0000313" key="3">
    <source>
        <dbReference type="EMBL" id="CAI6101461.1"/>
    </source>
</evidence>
<dbReference type="EMBL" id="CABFNP030002014">
    <property type="protein sequence ID" value="CAI6101461.1"/>
    <property type="molecule type" value="Genomic_DNA"/>
</dbReference>
<keyword evidence="2" id="KW-1133">Transmembrane helix</keyword>
<comment type="caution">
    <text evidence="3">The sequence shown here is derived from an EMBL/GenBank/DDBJ whole genome shotgun (WGS) entry which is preliminary data.</text>
</comment>
<dbReference type="Proteomes" id="UP001160390">
    <property type="component" value="Unassembled WGS sequence"/>
</dbReference>
<gene>
    <name evidence="3" type="ORF">CCHLO57077_00019573</name>
</gene>
<accession>A0AA35QG52</accession>
<feature type="compositionally biased region" description="Pro residues" evidence="1">
    <location>
        <begin position="110"/>
        <end position="122"/>
    </location>
</feature>
<feature type="compositionally biased region" description="Low complexity" evidence="1">
    <location>
        <begin position="43"/>
        <end position="59"/>
    </location>
</feature>
<proteinExistence type="predicted"/>